<feature type="region of interest" description="Disordered" evidence="5">
    <location>
        <begin position="143"/>
        <end position="226"/>
    </location>
</feature>
<dbReference type="GO" id="GO:0031490">
    <property type="term" value="F:chromatin DNA binding"/>
    <property type="evidence" value="ECO:0007669"/>
    <property type="project" value="TreeGrafter"/>
</dbReference>
<dbReference type="CDD" id="cd22928">
    <property type="entry name" value="HFD_POLE3_DPB4"/>
    <property type="match status" value="1"/>
</dbReference>
<feature type="domain" description="Transcription factor CBF/NF-Y/archaeal histone" evidence="6">
    <location>
        <begin position="51"/>
        <end position="115"/>
    </location>
</feature>
<evidence type="ECO:0000313" key="8">
    <source>
        <dbReference type="Proteomes" id="UP001214603"/>
    </source>
</evidence>
<name>A0AAF0DZF3_9BASI</name>
<dbReference type="GO" id="GO:0003887">
    <property type="term" value="F:DNA-directed DNA polymerase activity"/>
    <property type="evidence" value="ECO:0007669"/>
    <property type="project" value="UniProtKB-KW"/>
</dbReference>
<dbReference type="GO" id="GO:0006974">
    <property type="term" value="P:DNA damage response"/>
    <property type="evidence" value="ECO:0007669"/>
    <property type="project" value="TreeGrafter"/>
</dbReference>
<dbReference type="GO" id="GO:0008623">
    <property type="term" value="C:CHRAC"/>
    <property type="evidence" value="ECO:0007669"/>
    <property type="project" value="TreeGrafter"/>
</dbReference>
<keyword evidence="2" id="KW-0539">Nucleus</keyword>
<dbReference type="Gene3D" id="1.10.20.10">
    <property type="entry name" value="Histone, subunit A"/>
    <property type="match status" value="1"/>
</dbReference>
<sequence length="226" mass="23736">MEAARLGDSAPAPAPDVDAESPREDIPLSAKNMTATNAAGGTFGMGIDQFELPKASIQKLARSELPDSVQLRKDSLAALVKSSSVFASYLTAASHDVAIARGNKTITAAHVLDAVRELDFPPSMRKEMREQLEEYRMLQKKTAAARADNAARNRAEKRARAASAKADGEVDGDVTADITTDAVDDAEDAGAEADESTAMDEAPAASPSAAPAAAAAMDVDVQRHDW</sequence>
<dbReference type="GO" id="GO:0031507">
    <property type="term" value="P:heterochromatin formation"/>
    <property type="evidence" value="ECO:0007669"/>
    <property type="project" value="TreeGrafter"/>
</dbReference>
<keyword evidence="8" id="KW-1185">Reference proteome</keyword>
<evidence type="ECO:0000256" key="5">
    <source>
        <dbReference type="SAM" id="MobiDB-lite"/>
    </source>
</evidence>
<feature type="compositionally biased region" description="Basic and acidic residues" evidence="5">
    <location>
        <begin position="149"/>
        <end position="159"/>
    </location>
</feature>
<reference evidence="7" key="1">
    <citation type="submission" date="2023-03" db="EMBL/GenBank/DDBJ databases">
        <title>Mating type loci evolution in Malassezia.</title>
        <authorList>
            <person name="Coelho M.A."/>
        </authorList>
    </citation>
    <scope>NUCLEOTIDE SEQUENCE</scope>
    <source>
        <strain evidence="7">CBS 7876</strain>
    </source>
</reference>
<evidence type="ECO:0000313" key="7">
    <source>
        <dbReference type="EMBL" id="WFD03443.1"/>
    </source>
</evidence>
<evidence type="ECO:0000259" key="6">
    <source>
        <dbReference type="Pfam" id="PF00808"/>
    </source>
</evidence>
<dbReference type="SUPFAM" id="SSF47113">
    <property type="entry name" value="Histone-fold"/>
    <property type="match status" value="1"/>
</dbReference>
<feature type="region of interest" description="Disordered" evidence="5">
    <location>
        <begin position="1"/>
        <end position="28"/>
    </location>
</feature>
<dbReference type="AlphaFoldDB" id="A0AAF0DZF3"/>
<dbReference type="GO" id="GO:0006272">
    <property type="term" value="P:leading strand elongation"/>
    <property type="evidence" value="ECO:0007669"/>
    <property type="project" value="TreeGrafter"/>
</dbReference>
<evidence type="ECO:0000256" key="3">
    <source>
        <dbReference type="ARBA" id="ARBA00039775"/>
    </source>
</evidence>
<dbReference type="GO" id="GO:0046982">
    <property type="term" value="F:protein heterodimerization activity"/>
    <property type="evidence" value="ECO:0007669"/>
    <property type="project" value="InterPro"/>
</dbReference>
<dbReference type="EMBL" id="CP119937">
    <property type="protein sequence ID" value="WFD03443.1"/>
    <property type="molecule type" value="Genomic_DNA"/>
</dbReference>
<dbReference type="Proteomes" id="UP001214603">
    <property type="component" value="Chromosome 4"/>
</dbReference>
<dbReference type="InterPro" id="IPR051377">
    <property type="entry name" value="DNA_Pol-Epsilon_Subunit"/>
</dbReference>
<dbReference type="InterPro" id="IPR003958">
    <property type="entry name" value="CBFA_NFYB_domain"/>
</dbReference>
<dbReference type="PANTHER" id="PTHR46172:SF1">
    <property type="entry name" value="DNA POLYMERASE EPSILON SUBUNIT 3"/>
    <property type="match status" value="1"/>
</dbReference>
<evidence type="ECO:0000256" key="2">
    <source>
        <dbReference type="ARBA" id="ARBA00023242"/>
    </source>
</evidence>
<dbReference type="PANTHER" id="PTHR46172">
    <property type="entry name" value="DNA POLYMERASE EPSILON SUBUNIT 3"/>
    <property type="match status" value="1"/>
</dbReference>
<dbReference type="GO" id="GO:0008622">
    <property type="term" value="C:epsilon DNA polymerase complex"/>
    <property type="evidence" value="ECO:0007669"/>
    <property type="project" value="TreeGrafter"/>
</dbReference>
<feature type="compositionally biased region" description="Acidic residues" evidence="5">
    <location>
        <begin position="182"/>
        <end position="198"/>
    </location>
</feature>
<comment type="subcellular location">
    <subcellularLocation>
        <location evidence="1">Nucleus</location>
    </subcellularLocation>
</comment>
<dbReference type="InterPro" id="IPR009072">
    <property type="entry name" value="Histone-fold"/>
</dbReference>
<keyword evidence="7" id="KW-0548">Nucleotidyltransferase</keyword>
<keyword evidence="7" id="KW-0239">DNA-directed DNA polymerase</keyword>
<proteinExistence type="predicted"/>
<accession>A0AAF0DZF3</accession>
<evidence type="ECO:0000256" key="1">
    <source>
        <dbReference type="ARBA" id="ARBA00004123"/>
    </source>
</evidence>
<gene>
    <name evidence="7" type="ORF">MOBT1_002132</name>
</gene>
<protein>
    <recommendedName>
        <fullName evidence="3">DNA polymerase epsilon subunit D</fullName>
    </recommendedName>
    <alternativeName>
        <fullName evidence="4">DNA polymerase II subunit D</fullName>
    </alternativeName>
</protein>
<keyword evidence="7" id="KW-0808">Transferase</keyword>
<evidence type="ECO:0000256" key="4">
    <source>
        <dbReference type="ARBA" id="ARBA00042096"/>
    </source>
</evidence>
<dbReference type="Pfam" id="PF00808">
    <property type="entry name" value="CBFD_NFYB_HMF"/>
    <property type="match status" value="1"/>
</dbReference>
<feature type="compositionally biased region" description="Low complexity" evidence="5">
    <location>
        <begin position="202"/>
        <end position="216"/>
    </location>
</feature>
<organism evidence="7 8">
    <name type="scientific">Malassezia obtusa</name>
    <dbReference type="NCBI Taxonomy" id="76774"/>
    <lineage>
        <taxon>Eukaryota</taxon>
        <taxon>Fungi</taxon>
        <taxon>Dikarya</taxon>
        <taxon>Basidiomycota</taxon>
        <taxon>Ustilaginomycotina</taxon>
        <taxon>Malasseziomycetes</taxon>
        <taxon>Malasseziales</taxon>
        <taxon>Malasseziaceae</taxon>
        <taxon>Malassezia</taxon>
    </lineage>
</organism>